<dbReference type="InterPro" id="IPR053286">
    <property type="entry name" value="Nematode_rcpt-like_srab"/>
</dbReference>
<dbReference type="AlphaFoldDB" id="A0AA39MCN4"/>
<dbReference type="GO" id="GO:0016020">
    <property type="term" value="C:membrane"/>
    <property type="evidence" value="ECO:0007669"/>
    <property type="project" value="UniProtKB-SubCell"/>
</dbReference>
<feature type="transmembrane region" description="Helical" evidence="5">
    <location>
        <begin position="115"/>
        <end position="138"/>
    </location>
</feature>
<evidence type="ECO:0000256" key="4">
    <source>
        <dbReference type="ARBA" id="ARBA00023136"/>
    </source>
</evidence>
<comment type="caution">
    <text evidence="6">The sequence shown here is derived from an EMBL/GenBank/DDBJ whole genome shotgun (WGS) entry which is preliminary data.</text>
</comment>
<dbReference type="EMBL" id="JAUCMV010000001">
    <property type="protein sequence ID" value="KAK0428824.1"/>
    <property type="molecule type" value="Genomic_DNA"/>
</dbReference>
<evidence type="ECO:0000256" key="2">
    <source>
        <dbReference type="ARBA" id="ARBA00022692"/>
    </source>
</evidence>
<feature type="transmembrane region" description="Helical" evidence="5">
    <location>
        <begin position="247"/>
        <end position="275"/>
    </location>
</feature>
<comment type="subcellular location">
    <subcellularLocation>
        <location evidence="1">Membrane</location>
        <topology evidence="1">Multi-pass membrane protein</topology>
    </subcellularLocation>
</comment>
<evidence type="ECO:0000256" key="3">
    <source>
        <dbReference type="ARBA" id="ARBA00022989"/>
    </source>
</evidence>
<feature type="transmembrane region" description="Helical" evidence="5">
    <location>
        <begin position="281"/>
        <end position="305"/>
    </location>
</feature>
<accession>A0AA39MCN4</accession>
<feature type="transmembrane region" description="Helical" evidence="5">
    <location>
        <begin position="62"/>
        <end position="83"/>
    </location>
</feature>
<evidence type="ECO:0000256" key="1">
    <source>
        <dbReference type="ARBA" id="ARBA00004141"/>
    </source>
</evidence>
<evidence type="ECO:0008006" key="8">
    <source>
        <dbReference type="Google" id="ProtNLM"/>
    </source>
</evidence>
<dbReference type="PANTHER" id="PTHR46561">
    <property type="entry name" value="SERPENTINE RECEPTOR, CLASS AB (CLASS A-LIKE)-RELATED"/>
    <property type="match status" value="1"/>
</dbReference>
<dbReference type="InterPro" id="IPR019408">
    <property type="entry name" value="7TM_GPCR_serpentine_rcpt_Srab"/>
</dbReference>
<protein>
    <recommendedName>
        <fullName evidence="8">G-protein coupled receptors family 1 profile domain-containing protein</fullName>
    </recommendedName>
</protein>
<dbReference type="Proteomes" id="UP001175271">
    <property type="component" value="Unassembled WGS sequence"/>
</dbReference>
<dbReference type="PANTHER" id="PTHR46561:SF11">
    <property type="entry name" value="SERPENTINE RECEPTOR CLASS ALPHA_BETA-14"/>
    <property type="match status" value="1"/>
</dbReference>
<keyword evidence="7" id="KW-1185">Reference proteome</keyword>
<name>A0AA39MCN4_9BILA</name>
<evidence type="ECO:0000313" key="6">
    <source>
        <dbReference type="EMBL" id="KAK0428824.1"/>
    </source>
</evidence>
<evidence type="ECO:0000313" key="7">
    <source>
        <dbReference type="Proteomes" id="UP001175271"/>
    </source>
</evidence>
<evidence type="ECO:0000256" key="5">
    <source>
        <dbReference type="SAM" id="Phobius"/>
    </source>
</evidence>
<sequence>MQLAPEEMHIFSCHLANEISENIAVIVTLAIRICLCVGSVIAFVLAIFFQSVTHLLHPNGRVILKAHCVSVFVAAIGCVAAEGNDFIRYTILKNERNEACPVELVPAYIATNAKLVMVFGNNCAIVTLTFLAVERLVATLRAKTYERKESALIGWILTLLAVVLALISAAVIAVKIDFSKMVPASMVFDPAGLAIAQIVLFVMLGLEVTNAVLFFTISRINQSWQKRLTMRGATLAHKYQIKENINFCAVLTPLAILHCLIAVFTCATIFLVMCFNATPQFIYSVALMADLIVVYDFLLPILLMYKTLWHKQRYSEIVTRVFRKKQVANVTPQTEMDHHFQLLKDMFDAGPKEHRGKK</sequence>
<keyword evidence="3 5" id="KW-1133">Transmembrane helix</keyword>
<reference evidence="6" key="1">
    <citation type="submission" date="2023-06" db="EMBL/GenBank/DDBJ databases">
        <title>Genomic analysis of the entomopathogenic nematode Steinernema hermaphroditum.</title>
        <authorList>
            <person name="Schwarz E.M."/>
            <person name="Heppert J.K."/>
            <person name="Baniya A."/>
            <person name="Schwartz H.T."/>
            <person name="Tan C.-H."/>
            <person name="Antoshechkin I."/>
            <person name="Sternberg P.W."/>
            <person name="Goodrich-Blair H."/>
            <person name="Dillman A.R."/>
        </authorList>
    </citation>
    <scope>NUCLEOTIDE SEQUENCE</scope>
    <source>
        <strain evidence="6">PS9179</strain>
        <tissue evidence="6">Whole animal</tissue>
    </source>
</reference>
<keyword evidence="2 5" id="KW-0812">Transmembrane</keyword>
<feature type="transmembrane region" description="Helical" evidence="5">
    <location>
        <begin position="194"/>
        <end position="217"/>
    </location>
</feature>
<feature type="transmembrane region" description="Helical" evidence="5">
    <location>
        <begin position="23"/>
        <end position="50"/>
    </location>
</feature>
<dbReference type="Pfam" id="PF10292">
    <property type="entry name" value="7TM_GPCR_Srab"/>
    <property type="match status" value="1"/>
</dbReference>
<gene>
    <name evidence="6" type="ORF">QR680_011029</name>
</gene>
<proteinExistence type="predicted"/>
<organism evidence="6 7">
    <name type="scientific">Steinernema hermaphroditum</name>
    <dbReference type="NCBI Taxonomy" id="289476"/>
    <lineage>
        <taxon>Eukaryota</taxon>
        <taxon>Metazoa</taxon>
        <taxon>Ecdysozoa</taxon>
        <taxon>Nematoda</taxon>
        <taxon>Chromadorea</taxon>
        <taxon>Rhabditida</taxon>
        <taxon>Tylenchina</taxon>
        <taxon>Panagrolaimomorpha</taxon>
        <taxon>Strongyloidoidea</taxon>
        <taxon>Steinernematidae</taxon>
        <taxon>Steinernema</taxon>
    </lineage>
</organism>
<feature type="transmembrane region" description="Helical" evidence="5">
    <location>
        <begin position="150"/>
        <end position="174"/>
    </location>
</feature>
<keyword evidence="4 5" id="KW-0472">Membrane</keyword>